<dbReference type="SMART" id="SM00345">
    <property type="entry name" value="HTH_GNTR"/>
    <property type="match status" value="1"/>
</dbReference>
<feature type="domain" description="HTH gntR-type" evidence="4">
    <location>
        <begin position="5"/>
        <end position="72"/>
    </location>
</feature>
<sequence>MTDHLKTAARICSIIEQRIASGAYEDGDKLSEMALAEQLKVSRTPLREAFQMLESIGLVTLIPRRGAFVKRPTMTRLVEMFEVMAELEAWCVRLATKRITPAQRLYLRQAAQDCEAALQAGAPDRYYEANNRLHGMIYEASGNQVLAEETQRMHRRLRPFRRQQLDVSGRLAKSMKEHADILDAMNAGDADRAADLMRLHINTLSSTYDSYLMTIGEPAKDSV</sequence>
<dbReference type="SMART" id="SM00895">
    <property type="entry name" value="FCD"/>
    <property type="match status" value="1"/>
</dbReference>
<evidence type="ECO:0000313" key="5">
    <source>
        <dbReference type="EMBL" id="APZ50430.1"/>
    </source>
</evidence>
<dbReference type="SUPFAM" id="SSF48008">
    <property type="entry name" value="GntR ligand-binding domain-like"/>
    <property type="match status" value="1"/>
</dbReference>
<evidence type="ECO:0000256" key="2">
    <source>
        <dbReference type="ARBA" id="ARBA00023125"/>
    </source>
</evidence>
<dbReference type="CDD" id="cd07377">
    <property type="entry name" value="WHTH_GntR"/>
    <property type="match status" value="1"/>
</dbReference>
<dbReference type="InterPro" id="IPR000524">
    <property type="entry name" value="Tscrpt_reg_HTH_GntR"/>
</dbReference>
<evidence type="ECO:0000256" key="3">
    <source>
        <dbReference type="ARBA" id="ARBA00023163"/>
    </source>
</evidence>
<dbReference type="PRINTS" id="PR00035">
    <property type="entry name" value="HTHGNTR"/>
</dbReference>
<keyword evidence="2" id="KW-0238">DNA-binding</keyword>
<dbReference type="PANTHER" id="PTHR43537:SF49">
    <property type="entry name" value="TRANSCRIPTIONAL REGULATORY PROTEIN"/>
    <property type="match status" value="1"/>
</dbReference>
<dbReference type="RefSeq" id="WP_076694071.1">
    <property type="nucleotide sequence ID" value="NZ_CP015089.1"/>
</dbReference>
<dbReference type="InterPro" id="IPR036388">
    <property type="entry name" value="WH-like_DNA-bd_sf"/>
</dbReference>
<gene>
    <name evidence="5" type="ORF">Ga0080574_TMP96</name>
</gene>
<protein>
    <submittedName>
        <fullName evidence="5">Site-specific recombinase XerD</fullName>
    </submittedName>
</protein>
<dbReference type="InterPro" id="IPR008920">
    <property type="entry name" value="TF_FadR/GntR_C"/>
</dbReference>
<dbReference type="Gene3D" id="1.20.120.530">
    <property type="entry name" value="GntR ligand-binding domain-like"/>
    <property type="match status" value="1"/>
</dbReference>
<dbReference type="InterPro" id="IPR011711">
    <property type="entry name" value="GntR_C"/>
</dbReference>
<dbReference type="PANTHER" id="PTHR43537">
    <property type="entry name" value="TRANSCRIPTIONAL REGULATOR, GNTR FAMILY"/>
    <property type="match status" value="1"/>
</dbReference>
<evidence type="ECO:0000256" key="1">
    <source>
        <dbReference type="ARBA" id="ARBA00023015"/>
    </source>
</evidence>
<dbReference type="Pfam" id="PF07729">
    <property type="entry name" value="FCD"/>
    <property type="match status" value="1"/>
</dbReference>
<dbReference type="PROSITE" id="PS50949">
    <property type="entry name" value="HTH_GNTR"/>
    <property type="match status" value="1"/>
</dbReference>
<dbReference type="GO" id="GO:0003677">
    <property type="term" value="F:DNA binding"/>
    <property type="evidence" value="ECO:0007669"/>
    <property type="project" value="UniProtKB-KW"/>
</dbReference>
<evidence type="ECO:0000259" key="4">
    <source>
        <dbReference type="PROSITE" id="PS50949"/>
    </source>
</evidence>
<keyword evidence="6" id="KW-1185">Reference proteome</keyword>
<keyword evidence="5" id="KW-0614">Plasmid</keyword>
<reference evidence="5 6" key="1">
    <citation type="submission" date="2016-04" db="EMBL/GenBank/DDBJ databases">
        <title>Deep-sea bacteria in the southern Pacific.</title>
        <authorList>
            <person name="Tang K."/>
        </authorList>
    </citation>
    <scope>NUCLEOTIDE SEQUENCE [LARGE SCALE GENOMIC DNA]</scope>
    <source>
        <strain evidence="5 6">JLT2014</strain>
        <plasmid evidence="6">ppaby5</plasmid>
    </source>
</reference>
<dbReference type="EMBL" id="CP015089">
    <property type="protein sequence ID" value="APZ50430.1"/>
    <property type="molecule type" value="Genomic_DNA"/>
</dbReference>
<proteinExistence type="predicted"/>
<name>A0A1P8UM17_9RHOB</name>
<evidence type="ECO:0000313" key="6">
    <source>
        <dbReference type="Proteomes" id="UP000187059"/>
    </source>
</evidence>
<dbReference type="Proteomes" id="UP000187059">
    <property type="component" value="Plasmid pPABY5"/>
</dbReference>
<dbReference type="Pfam" id="PF00392">
    <property type="entry name" value="GntR"/>
    <property type="match status" value="1"/>
</dbReference>
<dbReference type="SUPFAM" id="SSF46785">
    <property type="entry name" value="Winged helix' DNA-binding domain"/>
    <property type="match status" value="1"/>
</dbReference>
<accession>A0A1P8UM17</accession>
<keyword evidence="3" id="KW-0804">Transcription</keyword>
<geneLocation type="plasmid" evidence="6">
    <name>ppaby5</name>
</geneLocation>
<dbReference type="KEGG" id="paby:Ga0080574_TMP96"/>
<dbReference type="InterPro" id="IPR036390">
    <property type="entry name" value="WH_DNA-bd_sf"/>
</dbReference>
<dbReference type="AlphaFoldDB" id="A0A1P8UM17"/>
<dbReference type="GO" id="GO:0003700">
    <property type="term" value="F:DNA-binding transcription factor activity"/>
    <property type="evidence" value="ECO:0007669"/>
    <property type="project" value="InterPro"/>
</dbReference>
<keyword evidence="1" id="KW-0805">Transcription regulation</keyword>
<dbReference type="Gene3D" id="1.10.10.10">
    <property type="entry name" value="Winged helix-like DNA-binding domain superfamily/Winged helix DNA-binding domain"/>
    <property type="match status" value="1"/>
</dbReference>
<organism evidence="5 6">
    <name type="scientific">Salipiger abyssi</name>
    <dbReference type="NCBI Taxonomy" id="1250539"/>
    <lineage>
        <taxon>Bacteria</taxon>
        <taxon>Pseudomonadati</taxon>
        <taxon>Pseudomonadota</taxon>
        <taxon>Alphaproteobacteria</taxon>
        <taxon>Rhodobacterales</taxon>
        <taxon>Roseobacteraceae</taxon>
        <taxon>Salipiger</taxon>
    </lineage>
</organism>